<gene>
    <name evidence="2" type="ORF">AKJ53_00615</name>
</gene>
<keyword evidence="1" id="KW-0472">Membrane</keyword>
<feature type="transmembrane region" description="Helical" evidence="1">
    <location>
        <begin position="32"/>
        <end position="55"/>
    </location>
</feature>
<keyword evidence="1" id="KW-1133">Transmembrane helix</keyword>
<comment type="caution">
    <text evidence="2">The sequence shown here is derived from an EMBL/GenBank/DDBJ whole genome shotgun (WGS) entry which is preliminary data.</text>
</comment>
<proteinExistence type="predicted"/>
<name>A0A133VIT3_9EURY</name>
<feature type="transmembrane region" description="Helical" evidence="1">
    <location>
        <begin position="67"/>
        <end position="90"/>
    </location>
</feature>
<evidence type="ECO:0000256" key="1">
    <source>
        <dbReference type="SAM" id="Phobius"/>
    </source>
</evidence>
<keyword evidence="1" id="KW-0812">Transmembrane</keyword>
<evidence type="ECO:0000313" key="3">
    <source>
        <dbReference type="Proteomes" id="UP000070491"/>
    </source>
</evidence>
<dbReference type="AlphaFoldDB" id="A0A133VIT3"/>
<keyword evidence="3" id="KW-1185">Reference proteome</keyword>
<dbReference type="Proteomes" id="UP000070491">
    <property type="component" value="Unassembled WGS sequence"/>
</dbReference>
<dbReference type="EMBL" id="LHYG01000005">
    <property type="protein sequence ID" value="KXB06355.1"/>
    <property type="molecule type" value="Genomic_DNA"/>
</dbReference>
<organism evidence="2 3">
    <name type="scientific">candidate division MSBL1 archaeon SCGC-AAA382F02</name>
    <dbReference type="NCBI Taxonomy" id="1698282"/>
    <lineage>
        <taxon>Archaea</taxon>
        <taxon>Methanobacteriati</taxon>
        <taxon>Methanobacteriota</taxon>
        <taxon>candidate division MSBL1</taxon>
    </lineage>
</organism>
<evidence type="ECO:0000313" key="2">
    <source>
        <dbReference type="EMBL" id="KXB06355.1"/>
    </source>
</evidence>
<accession>A0A133VIT3</accession>
<reference evidence="2 3" key="1">
    <citation type="journal article" date="2016" name="Sci. Rep.">
        <title>Metabolic traits of an uncultured archaeal lineage -MSBL1- from brine pools of the Red Sea.</title>
        <authorList>
            <person name="Mwirichia R."/>
            <person name="Alam I."/>
            <person name="Rashid M."/>
            <person name="Vinu M."/>
            <person name="Ba-Alawi W."/>
            <person name="Anthony Kamau A."/>
            <person name="Kamanda Ngugi D."/>
            <person name="Goker M."/>
            <person name="Klenk H.P."/>
            <person name="Bajic V."/>
            <person name="Stingl U."/>
        </authorList>
    </citation>
    <scope>NUCLEOTIDE SEQUENCE [LARGE SCALE GENOMIC DNA]</scope>
    <source>
        <strain evidence="2">SCGC-AAA382F02</strain>
    </source>
</reference>
<protein>
    <submittedName>
        <fullName evidence="2">Uncharacterized protein</fullName>
    </submittedName>
</protein>
<sequence>MEDKIKVSSGIAFAVVGTGLLFLNSISPHKIIHFALMGAGLFLISVYCAISWDWFKDTFGDRASETLFVPALLTFGVLSGYYGITASWLVPPHDKVMLGLGIGIIAVSAFFLQQALKNKK</sequence>
<feature type="transmembrane region" description="Helical" evidence="1">
    <location>
        <begin position="7"/>
        <end position="26"/>
    </location>
</feature>
<feature type="transmembrane region" description="Helical" evidence="1">
    <location>
        <begin position="96"/>
        <end position="116"/>
    </location>
</feature>